<reference evidence="1" key="2">
    <citation type="journal article" date="2021" name="Microbiome">
        <title>Successional dynamics and alternative stable states in a saline activated sludge microbial community over 9 years.</title>
        <authorList>
            <person name="Wang Y."/>
            <person name="Ye J."/>
            <person name="Ju F."/>
            <person name="Liu L."/>
            <person name="Boyd J.A."/>
            <person name="Deng Y."/>
            <person name="Parks D.H."/>
            <person name="Jiang X."/>
            <person name="Yin X."/>
            <person name="Woodcroft B.J."/>
            <person name="Tyson G.W."/>
            <person name="Hugenholtz P."/>
            <person name="Polz M.F."/>
            <person name="Zhang T."/>
        </authorList>
    </citation>
    <scope>NUCLEOTIDE SEQUENCE</scope>
    <source>
        <strain evidence="1">HKST-UBA80</strain>
    </source>
</reference>
<comment type="caution">
    <text evidence="1">The sequence shown here is derived from an EMBL/GenBank/DDBJ whole genome shotgun (WGS) entry which is preliminary data.</text>
</comment>
<gene>
    <name evidence="1" type="ORF">KDA10_03655</name>
</gene>
<protein>
    <submittedName>
        <fullName evidence="1">Uncharacterized protein</fullName>
    </submittedName>
</protein>
<sequence length="197" mass="22838">MSKSHNEDSTQEIKHAWGEIHRIAAVAHSNYLHFNSRLRGINSVHDTEVHRRYCERNTKLLESLKVLEPNILEYKNPRVLNKVAKDNENLLEFTPCGLILQKGDEIVIYIVEEGKEEEEVEVLHVRKLTTVIVGENRVILRLLEAEKDLAAISKPDMLAVISRDTDTRYFFTPDYNIPQTELVDELTSYELEVEKID</sequence>
<dbReference type="Proteomes" id="UP000714817">
    <property type="component" value="Unassembled WGS sequence"/>
</dbReference>
<organism evidence="1 2">
    <name type="scientific">candidate division WWE3 bacterium</name>
    <dbReference type="NCBI Taxonomy" id="2053526"/>
    <lineage>
        <taxon>Bacteria</taxon>
        <taxon>Katanobacteria</taxon>
    </lineage>
</organism>
<accession>A0A955E160</accession>
<dbReference type="AlphaFoldDB" id="A0A955E160"/>
<name>A0A955E160_UNCKA</name>
<dbReference type="EMBL" id="JAGQNY010000017">
    <property type="protein sequence ID" value="MCA9302425.1"/>
    <property type="molecule type" value="Genomic_DNA"/>
</dbReference>
<evidence type="ECO:0000313" key="1">
    <source>
        <dbReference type="EMBL" id="MCA9302425.1"/>
    </source>
</evidence>
<evidence type="ECO:0000313" key="2">
    <source>
        <dbReference type="Proteomes" id="UP000714817"/>
    </source>
</evidence>
<reference evidence="1" key="1">
    <citation type="submission" date="2020-04" db="EMBL/GenBank/DDBJ databases">
        <authorList>
            <person name="Zhang T."/>
        </authorList>
    </citation>
    <scope>NUCLEOTIDE SEQUENCE</scope>
    <source>
        <strain evidence="1">HKST-UBA80</strain>
    </source>
</reference>
<proteinExistence type="predicted"/>